<name>A0A851GKU2_9BACT</name>
<reference evidence="2 3" key="1">
    <citation type="submission" date="2020-07" db="EMBL/GenBank/DDBJ databases">
        <title>Roseicoccus Jingziensis gen. nov., sp. nov., isolated from coastal seawater.</title>
        <authorList>
            <person name="Feng X."/>
        </authorList>
    </citation>
    <scope>NUCLEOTIDE SEQUENCE [LARGE SCALE GENOMIC DNA]</scope>
    <source>
        <strain evidence="2 3">N1E253</strain>
    </source>
</reference>
<dbReference type="AlphaFoldDB" id="A0A851GKU2"/>
<keyword evidence="1" id="KW-0732">Signal</keyword>
<comment type="caution">
    <text evidence="2">The sequence shown here is derived from an EMBL/GenBank/DDBJ whole genome shotgun (WGS) entry which is preliminary data.</text>
</comment>
<evidence type="ECO:0000313" key="2">
    <source>
        <dbReference type="EMBL" id="NWK55795.1"/>
    </source>
</evidence>
<feature type="chain" id="PRO_5032641790" evidence="1">
    <location>
        <begin position="20"/>
        <end position="236"/>
    </location>
</feature>
<evidence type="ECO:0000313" key="3">
    <source>
        <dbReference type="Proteomes" id="UP000557872"/>
    </source>
</evidence>
<feature type="signal peptide" evidence="1">
    <location>
        <begin position="1"/>
        <end position="19"/>
    </location>
</feature>
<organism evidence="2 3">
    <name type="scientific">Oceaniferula marina</name>
    <dbReference type="NCBI Taxonomy" id="2748318"/>
    <lineage>
        <taxon>Bacteria</taxon>
        <taxon>Pseudomonadati</taxon>
        <taxon>Verrucomicrobiota</taxon>
        <taxon>Verrucomicrobiia</taxon>
        <taxon>Verrucomicrobiales</taxon>
        <taxon>Verrucomicrobiaceae</taxon>
        <taxon>Oceaniferula</taxon>
    </lineage>
</organism>
<keyword evidence="3" id="KW-1185">Reference proteome</keyword>
<gene>
    <name evidence="2" type="ORF">HW115_09250</name>
</gene>
<evidence type="ECO:0000256" key="1">
    <source>
        <dbReference type="SAM" id="SignalP"/>
    </source>
</evidence>
<dbReference type="Proteomes" id="UP000557872">
    <property type="component" value="Unassembled WGS sequence"/>
</dbReference>
<proteinExistence type="predicted"/>
<protein>
    <submittedName>
        <fullName evidence="2">Uncharacterized protein</fullName>
    </submittedName>
</protein>
<dbReference type="RefSeq" id="WP_178932336.1">
    <property type="nucleotide sequence ID" value="NZ_JACBAZ010000003.1"/>
</dbReference>
<accession>A0A851GKU2</accession>
<sequence>MMKTLVCIHCLILAMASLAAEEPSPRPNIRVQTQMIEMSLESFVELSNSPVAMSPHAIAQRFIHENKAKLIDSNLVICQHEQDARLQSFKELIYPSELTGSGISGSFTDEDHKKLEASMRTLNARFILPSFESREVGEFLEIEASIKDDRILLRFAGDSVTNPEYLCLLEQHDQHGWARVGFPIFETRRAYSTLHLANNRFTWINHFTSLDSSGKPDPNNKLLLFVKAELIHPSAP</sequence>
<dbReference type="EMBL" id="JACBAZ010000003">
    <property type="protein sequence ID" value="NWK55795.1"/>
    <property type="molecule type" value="Genomic_DNA"/>
</dbReference>